<dbReference type="Proteomes" id="UP000006764">
    <property type="component" value="Chromosome"/>
</dbReference>
<dbReference type="OrthoDB" id="7068974at2"/>
<reference evidence="1 2" key="1">
    <citation type="journal article" date="2012" name="J. Bacteriol.">
        <title>Genome sequence of an alkane-degrading bacterium, Alcanivorax pacificus type strain W11-5, isolated from deep sea sediment.</title>
        <authorList>
            <person name="Lai Q."/>
            <person name="Shao Z."/>
        </authorList>
    </citation>
    <scope>NUCLEOTIDE SEQUENCE [LARGE SCALE GENOMIC DNA]</scope>
    <source>
        <strain evidence="1 2">W11-5</strain>
    </source>
</reference>
<dbReference type="STRING" id="391936.S7S_09275"/>
<dbReference type="HOGENOM" id="CLU_2912175_0_0_6"/>
<evidence type="ECO:0000313" key="2">
    <source>
        <dbReference type="Proteomes" id="UP000006764"/>
    </source>
</evidence>
<dbReference type="AlphaFoldDB" id="A0A0B4XIZ1"/>
<dbReference type="EMBL" id="CP004387">
    <property type="protein sequence ID" value="AJD48269.1"/>
    <property type="molecule type" value="Genomic_DNA"/>
</dbReference>
<name>A0A0B4XIZ1_9GAMM</name>
<organism evidence="1 2">
    <name type="scientific">Isoalcanivorax pacificus W11-5</name>
    <dbReference type="NCBI Taxonomy" id="391936"/>
    <lineage>
        <taxon>Bacteria</taxon>
        <taxon>Pseudomonadati</taxon>
        <taxon>Pseudomonadota</taxon>
        <taxon>Gammaproteobacteria</taxon>
        <taxon>Oceanospirillales</taxon>
        <taxon>Alcanivoracaceae</taxon>
        <taxon>Isoalcanivorax</taxon>
    </lineage>
</organism>
<evidence type="ECO:0000313" key="1">
    <source>
        <dbReference type="EMBL" id="AJD48269.1"/>
    </source>
</evidence>
<proteinExistence type="predicted"/>
<dbReference type="KEGG" id="apac:S7S_09275"/>
<dbReference type="RefSeq" id="WP_008737781.1">
    <property type="nucleotide sequence ID" value="NZ_CP004387.1"/>
</dbReference>
<keyword evidence="2" id="KW-1185">Reference proteome</keyword>
<accession>A0A0B4XIZ1</accession>
<gene>
    <name evidence="1" type="ORF">S7S_09275</name>
</gene>
<protein>
    <submittedName>
        <fullName evidence="1">Uncharacterized protein</fullName>
    </submittedName>
</protein>
<sequence length="61" mass="6802">MTEDELIYALAMDVPAMYQGFSIETSYGEMRFKGEDAERVAMLVEVLLRLRLDALRSGGAA</sequence>